<dbReference type="InterPro" id="IPR013785">
    <property type="entry name" value="Aldolase_TIM"/>
</dbReference>
<dbReference type="InterPro" id="IPR051175">
    <property type="entry name" value="CLK_kinases"/>
</dbReference>
<keyword evidence="3" id="KW-0808">Transferase</keyword>
<keyword evidence="6 9" id="KW-0067">ATP-binding</keyword>
<dbReference type="SMART" id="SM00220">
    <property type="entry name" value="S_TKc"/>
    <property type="match status" value="1"/>
</dbReference>
<protein>
    <recommendedName>
        <fullName evidence="11">Protein kinase domain-containing protein</fullName>
    </recommendedName>
</protein>
<dbReference type="GO" id="GO:0005634">
    <property type="term" value="C:nucleus"/>
    <property type="evidence" value="ECO:0007669"/>
    <property type="project" value="TreeGrafter"/>
</dbReference>
<keyword evidence="2" id="KW-0723">Serine/threonine-protein kinase</keyword>
<dbReference type="SUPFAM" id="SSF56112">
    <property type="entry name" value="Protein kinase-like (PK-like)"/>
    <property type="match status" value="1"/>
</dbReference>
<dbReference type="SMART" id="SM01130">
    <property type="entry name" value="DHDPS"/>
    <property type="match status" value="1"/>
</dbReference>
<dbReference type="InterPro" id="IPR020625">
    <property type="entry name" value="Schiff_base-form_aldolases_AS"/>
</dbReference>
<reference evidence="12 13" key="1">
    <citation type="submission" date="2019-03" db="EMBL/GenBank/DDBJ databases">
        <title>Sequencing 23 genomes of Wallemia ichthyophaga.</title>
        <authorList>
            <person name="Gostincar C."/>
        </authorList>
    </citation>
    <scope>NUCLEOTIDE SEQUENCE [LARGE SCALE GENOMIC DNA]</scope>
    <source>
        <strain evidence="12 13">EXF-8621</strain>
    </source>
</reference>
<dbReference type="PROSITE" id="PS00107">
    <property type="entry name" value="PROTEIN_KINASE_ATP"/>
    <property type="match status" value="1"/>
</dbReference>
<feature type="compositionally biased region" description="Pro residues" evidence="10">
    <location>
        <begin position="1416"/>
        <end position="1425"/>
    </location>
</feature>
<dbReference type="PANTHER" id="PTHR45646:SF11">
    <property type="entry name" value="SERINE_THREONINE-PROTEIN KINASE DOA"/>
    <property type="match status" value="1"/>
</dbReference>
<dbReference type="InterPro" id="IPR036691">
    <property type="entry name" value="Endo/exonu/phosph_ase_sf"/>
</dbReference>
<gene>
    <name evidence="12" type="ORF">E3P90_03364</name>
</gene>
<accession>A0A4T0H3D3</accession>
<dbReference type="InterPro" id="IPR035985">
    <property type="entry name" value="Ubiquitin-activating_enz"/>
</dbReference>
<dbReference type="InterPro" id="IPR000719">
    <property type="entry name" value="Prot_kinase_dom"/>
</dbReference>
<feature type="region of interest" description="Disordered" evidence="10">
    <location>
        <begin position="822"/>
        <end position="920"/>
    </location>
</feature>
<dbReference type="Pfam" id="PF03372">
    <property type="entry name" value="Exo_endo_phos"/>
    <property type="match status" value="1"/>
</dbReference>
<evidence type="ECO:0000259" key="11">
    <source>
        <dbReference type="PROSITE" id="PS50011"/>
    </source>
</evidence>
<evidence type="ECO:0000256" key="5">
    <source>
        <dbReference type="ARBA" id="ARBA00022777"/>
    </source>
</evidence>
<dbReference type="Pfam" id="PF00701">
    <property type="entry name" value="DHDPS"/>
    <property type="match status" value="1"/>
</dbReference>
<evidence type="ECO:0000256" key="9">
    <source>
        <dbReference type="PROSITE-ProRule" id="PRU10141"/>
    </source>
</evidence>
<evidence type="ECO:0000256" key="2">
    <source>
        <dbReference type="ARBA" id="ARBA00022527"/>
    </source>
</evidence>
<dbReference type="Gene3D" id="3.20.20.70">
    <property type="entry name" value="Aldolase class I"/>
    <property type="match status" value="1"/>
</dbReference>
<feature type="compositionally biased region" description="Polar residues" evidence="10">
    <location>
        <begin position="1370"/>
        <end position="1379"/>
    </location>
</feature>
<dbReference type="GO" id="GO:0016829">
    <property type="term" value="F:lyase activity"/>
    <property type="evidence" value="ECO:0007669"/>
    <property type="project" value="UniProtKB-KW"/>
</dbReference>
<feature type="region of interest" description="Disordered" evidence="10">
    <location>
        <begin position="1344"/>
        <end position="1425"/>
    </location>
</feature>
<dbReference type="Gene3D" id="3.60.10.10">
    <property type="entry name" value="Endonuclease/exonuclease/phosphatase"/>
    <property type="match status" value="1"/>
</dbReference>
<proteinExistence type="inferred from homology"/>
<evidence type="ECO:0000256" key="10">
    <source>
        <dbReference type="SAM" id="MobiDB-lite"/>
    </source>
</evidence>
<feature type="domain" description="Protein kinase" evidence="11">
    <location>
        <begin position="1447"/>
        <end position="1766"/>
    </location>
</feature>
<evidence type="ECO:0000313" key="12">
    <source>
        <dbReference type="EMBL" id="TIB09200.1"/>
    </source>
</evidence>
<dbReference type="GO" id="GO:0008641">
    <property type="term" value="F:ubiquitin-like modifier activating enzyme activity"/>
    <property type="evidence" value="ECO:0007669"/>
    <property type="project" value="InterPro"/>
</dbReference>
<evidence type="ECO:0000256" key="8">
    <source>
        <dbReference type="ARBA" id="ARBA00023270"/>
    </source>
</evidence>
<dbReference type="InterPro" id="IPR017441">
    <property type="entry name" value="Protein_kinase_ATP_BS"/>
</dbReference>
<dbReference type="GO" id="GO:0005524">
    <property type="term" value="F:ATP binding"/>
    <property type="evidence" value="ECO:0007669"/>
    <property type="project" value="UniProtKB-UniRule"/>
</dbReference>
<dbReference type="InterPro" id="IPR011009">
    <property type="entry name" value="Kinase-like_dom_sf"/>
</dbReference>
<dbReference type="PRINTS" id="PR00146">
    <property type="entry name" value="DHPICSNTHASE"/>
</dbReference>
<keyword evidence="4 9" id="KW-0547">Nucleotide-binding</keyword>
<dbReference type="Pfam" id="PF00069">
    <property type="entry name" value="Pkinase"/>
    <property type="match status" value="1"/>
</dbReference>
<dbReference type="SUPFAM" id="SSF69572">
    <property type="entry name" value="Activating enzymes of the ubiquitin-like proteins"/>
    <property type="match status" value="1"/>
</dbReference>
<dbReference type="Proteomes" id="UP000306954">
    <property type="component" value="Unassembled WGS sequence"/>
</dbReference>
<dbReference type="SUPFAM" id="SSF56219">
    <property type="entry name" value="DNase I-like"/>
    <property type="match status" value="1"/>
</dbReference>
<dbReference type="CDD" id="cd14134">
    <property type="entry name" value="PKc_CLK"/>
    <property type="match status" value="1"/>
</dbReference>
<dbReference type="GO" id="GO:0004674">
    <property type="term" value="F:protein serine/threonine kinase activity"/>
    <property type="evidence" value="ECO:0007669"/>
    <property type="project" value="UniProtKB-KW"/>
</dbReference>
<dbReference type="Gene3D" id="1.10.510.10">
    <property type="entry name" value="Transferase(Phosphotransferase) domain 1"/>
    <property type="match status" value="1"/>
</dbReference>
<dbReference type="PROSITE" id="PS00108">
    <property type="entry name" value="PROTEIN_KINASE_ST"/>
    <property type="match status" value="1"/>
</dbReference>
<name>A0A4T0H3D3_WALIC</name>
<dbReference type="Pfam" id="PF00899">
    <property type="entry name" value="ThiF"/>
    <property type="match status" value="1"/>
</dbReference>
<keyword evidence="5" id="KW-0418">Kinase</keyword>
<dbReference type="GO" id="GO:0043484">
    <property type="term" value="P:regulation of RNA splicing"/>
    <property type="evidence" value="ECO:0007669"/>
    <property type="project" value="TreeGrafter"/>
</dbReference>
<evidence type="ECO:0000256" key="4">
    <source>
        <dbReference type="ARBA" id="ARBA00022741"/>
    </source>
</evidence>
<evidence type="ECO:0000256" key="6">
    <source>
        <dbReference type="ARBA" id="ARBA00022840"/>
    </source>
</evidence>
<dbReference type="InterPro" id="IPR000594">
    <property type="entry name" value="ThiF_NAD_FAD-bd"/>
</dbReference>
<evidence type="ECO:0000256" key="1">
    <source>
        <dbReference type="ARBA" id="ARBA00007592"/>
    </source>
</evidence>
<comment type="caution">
    <text evidence="12">The sequence shown here is derived from an EMBL/GenBank/DDBJ whole genome shotgun (WGS) entry which is preliminary data.</text>
</comment>
<sequence length="2410" mass="265586">MLRTRQFNKASQASQASKGGKGRIQIASWNILSQSLIKRELYESSDCLKIKSRLPRLKEELGKYASDVICLQEVDQLEALKDCLPRHKYASCFGTQNDNATPKKHGLVIFYRDSFTLVHSKAVSYDEHPKWPLSRKTNNVGLIAVLSTGDEPSDGIIIATTHLFWHPAFVYERTRQTYILIEQCEQMRRDMALSYPIILSGDFNSEPHELVYQSIVGGSIDDKERERVGVSRVCHASVSGSGHVPPEQGANLPITNSVPNDNAPSVDELIEAFSDMPNFISAYDACPGGEQRYSHRDASLKGRKGANEPYLTNYMPKYGMLTLDYIFHERDMATLCTLEVPHADTLTGGLPKQDTTASDHIMIAAQNSTGKLVDGCYTHTEHPDSSAVSKLISQLHAPSKQQAIGGALLKHMRAASRVYHDPRKRSVVHATLRILQQINSQTMPDGALYTHTLLIIDTALSPPIPPDLQLRELAVNLVGGVLGDVFYTHTLPQLRNTLLKNPHAEIAHECITSFHSILYRLNGMGSLDDADENTRNRTRRIALLGIEAVFESDVLGGLPVDDRRRAINLLVPPLIDNLLPGDTKLDLLEHRVLPCISNKVDDRNTDDVLLATIALRVYRTIYAHSATGRWISMCTKPTLDSFDKHKRWREVEWVCWVLAHALQWTPAHYAAYIPTTILDMLIESQDTFPTTTKQSGYLHILTHLFTRESTVNGLQVLATLDRLLAFLVRRFRLDGQDALGPMTMAAVGALAKHLYYADQISDMAGRVVVVINDVQFADTTERRDDLLRLLLCALGGVMAEAYDGPSEDGALGLQEAEKTSKASISSKSSVSSHLQPSLQSPASPTSPKGKERAVLVSARGVDGREARETSNGRDKPDTHLTHSTLNTHNSIAPRPPPSPPQPQNPPLSQQTHTRSRISPTDMASTVSLLIEPRYSVRAGYVRALAGFVQGELAAIHVHRAKLNCFLTALHAAMWVLATCRNLADVPIVEEAGGGEEADDGYEKEREGKGVEEKEKEVEKKDDNEKEDENENNKVNKHKRKNSNSTLNALARLKQMASHRHTTPSLPSNTATLTDYTHLLGLITSLLRRGGAETLLTIVPFLRALDGYAVEVQLGPGLQTAGSRRGSQASWSWSSLNGMTQPPDFNMAVDERCKCRAIRELVARCWMEIGEGWGNATVRQLARKGLDRLGGSVLGTPPHLHPAETPSFTVAPAPPLLFPSEDDWDAVHDGESSRTVTGIVDEVAAIEELAGDAHVLLATGLSRLELDERLKRVWTFDDAVEAAGMYAGAKGVADSAVDGLIHHTNHTKQSNTRHVDVYHLKEALSNRTTPNISLKHVKDKEVISLDDSEEEGDNPGQVSQVSQVPQPAPTPISSKPSISNTRKRRQPAASTSNNNASATTIPAKTPSKRKKVRGNTPPLPTCTPLPVPCDDKEGHLIILENVELDGRYRIQRLLGQGTFGKVVEAYDRLARKNVAVKIIKSIQKYRDASRIELRVLSTLRDNDPSNDHKCIEMIDWFDFKNHICIVSDLLSESVYDFLKSNKFTPFPATHIQEISYQLLKSVAYLHTLKLVHTDLKPENILLVSNKSKMELANDKKPQRKILANTDIRLIDFGSATFESEYHSSVVSTRHYRAPEIILGLGWSYPCDVFSLGCIIIELMTGEALFQTHDNLEHLAMMEVVMGPMPLNYQKKASKAKPEYFRGLKLDYPNGNTTKQSRKVVKGMKSIDQIIKARDLSSLQLIDLLQKMLTFDQDERIRVDQALEHPIYSLSSISIMSTSISNQEASLYDRQIRLWGLSAQNKIRSSHVVLVNALRGCSCEVAKNLTLAGVGKLTLIVEHTDWDNVKVDGSTAIFIRGGENNTQSTEDTFKSNINNLNPHVQVEIKSVDSYSNLVDAYKTANIVIATDLQPHTYNAIHSQLNPLTPLYLIGTLGLAGYVIVTNGSVDASGSEMVHKTLDQLTQSKPGTKTRKLREKRDLLGKWRGWLLVMAWWSWLENERRSVTTESEDVDRFYDTLLNKAKYADLIDDNPLPFTKADVAQLIPSLNTSIAPVHATLGGFIAQDVISAISSKHPGTNNAWNWLSYDAKLGVFSRLKLTHSLSRLVNKMTLSLPRGNYAPIPTFYAKDQNQSVDLSATAQHALNIVKAGVAGVVCQGSTAEWVSLNDDEKSSITQAVRKILNDHGFTHVPVLAGIGAQSTRHAIQLAKSAGENGAQYVLSLPPSYFAASLTQAALVDFYIEVATHSPVPLLIYSFPGVSNGVTLSTDTLITLAAHPKIVGIKQTDHDIGKMTRLAGLHSQTQHEYDFAVFAGASNYLVAALSVGAHGSITGAANYAPELVTAVQEAYDGGDTRRAVELQRKLAELEDTTATGGIPGIKLAACCKYAYHNPQPRHPVPLCSDTVHKSIVAAMKGI</sequence>
<dbReference type="CDD" id="cd00408">
    <property type="entry name" value="DHDPS-like"/>
    <property type="match status" value="1"/>
</dbReference>
<dbReference type="PROSITE" id="PS00666">
    <property type="entry name" value="DHDPS_2"/>
    <property type="match status" value="1"/>
</dbReference>
<dbReference type="PROSITE" id="PS50011">
    <property type="entry name" value="PROTEIN_KINASE_DOM"/>
    <property type="match status" value="1"/>
</dbReference>
<feature type="compositionally biased region" description="Basic and acidic residues" evidence="10">
    <location>
        <begin position="861"/>
        <end position="880"/>
    </location>
</feature>
<feature type="compositionally biased region" description="Basic and acidic residues" evidence="10">
    <location>
        <begin position="1000"/>
        <end position="1023"/>
    </location>
</feature>
<keyword evidence="7" id="KW-0456">Lyase</keyword>
<dbReference type="Gene3D" id="3.30.200.20">
    <property type="entry name" value="Phosphorylase Kinase, domain 1"/>
    <property type="match status" value="1"/>
</dbReference>
<dbReference type="PANTHER" id="PTHR45646">
    <property type="entry name" value="SERINE/THREONINE-PROTEIN KINASE DOA-RELATED"/>
    <property type="match status" value="1"/>
</dbReference>
<feature type="compositionally biased region" description="Low complexity" evidence="10">
    <location>
        <begin position="881"/>
        <end position="890"/>
    </location>
</feature>
<dbReference type="InterPro" id="IPR005135">
    <property type="entry name" value="Endo/exonuclease/phosphatase"/>
</dbReference>
<feature type="compositionally biased region" description="Low complexity" evidence="10">
    <location>
        <begin position="822"/>
        <end position="847"/>
    </location>
</feature>
<feature type="region of interest" description="Disordered" evidence="10">
    <location>
        <begin position="991"/>
        <end position="1045"/>
    </location>
</feature>
<dbReference type="Gene3D" id="3.40.50.720">
    <property type="entry name" value="NAD(P)-binding Rossmann-like Domain"/>
    <property type="match status" value="1"/>
</dbReference>
<dbReference type="EMBL" id="SPOF01000045">
    <property type="protein sequence ID" value="TIB09200.1"/>
    <property type="molecule type" value="Genomic_DNA"/>
</dbReference>
<feature type="compositionally biased region" description="Pro residues" evidence="10">
    <location>
        <begin position="893"/>
        <end position="905"/>
    </location>
</feature>
<evidence type="ECO:0000256" key="7">
    <source>
        <dbReference type="ARBA" id="ARBA00023239"/>
    </source>
</evidence>
<comment type="similarity">
    <text evidence="1">Belongs to the DapA family.</text>
</comment>
<evidence type="ECO:0000313" key="13">
    <source>
        <dbReference type="Proteomes" id="UP000306954"/>
    </source>
</evidence>
<keyword evidence="8" id="KW-0704">Schiff base</keyword>
<dbReference type="InterPro" id="IPR008271">
    <property type="entry name" value="Ser/Thr_kinase_AS"/>
</dbReference>
<organism evidence="12 13">
    <name type="scientific">Wallemia ichthyophaga</name>
    <dbReference type="NCBI Taxonomy" id="245174"/>
    <lineage>
        <taxon>Eukaryota</taxon>
        <taxon>Fungi</taxon>
        <taxon>Dikarya</taxon>
        <taxon>Basidiomycota</taxon>
        <taxon>Wallemiomycotina</taxon>
        <taxon>Wallemiomycetes</taxon>
        <taxon>Wallemiales</taxon>
        <taxon>Wallemiaceae</taxon>
        <taxon>Wallemia</taxon>
    </lineage>
</organism>
<evidence type="ECO:0000256" key="3">
    <source>
        <dbReference type="ARBA" id="ARBA00022679"/>
    </source>
</evidence>
<feature type="compositionally biased region" description="Low complexity" evidence="10">
    <location>
        <begin position="1387"/>
        <end position="1399"/>
    </location>
</feature>
<dbReference type="InterPro" id="IPR002220">
    <property type="entry name" value="DapA-like"/>
</dbReference>
<feature type="binding site" evidence="9">
    <location>
        <position position="1476"/>
    </location>
    <ligand>
        <name>ATP</name>
        <dbReference type="ChEBI" id="CHEBI:30616"/>
    </ligand>
</feature>
<dbReference type="SUPFAM" id="SSF51569">
    <property type="entry name" value="Aldolase"/>
    <property type="match status" value="1"/>
</dbReference>